<accession>A0A1S1NV12</accession>
<organism evidence="1 2">
    <name type="scientific">Kushneria phosphatilytica</name>
    <dbReference type="NCBI Taxonomy" id="657387"/>
    <lineage>
        <taxon>Bacteria</taxon>
        <taxon>Pseudomonadati</taxon>
        <taxon>Pseudomonadota</taxon>
        <taxon>Gammaproteobacteria</taxon>
        <taxon>Oceanospirillales</taxon>
        <taxon>Halomonadaceae</taxon>
        <taxon>Kushneria</taxon>
    </lineage>
</organism>
<evidence type="ECO:0000313" key="1">
    <source>
        <dbReference type="EMBL" id="QEL11709.1"/>
    </source>
</evidence>
<gene>
    <name evidence="1" type="ORF">FY550_11545</name>
</gene>
<reference evidence="1 2" key="1">
    <citation type="submission" date="2019-08" db="EMBL/GenBank/DDBJ databases">
        <title>Complete genome sequence of Kushneria sp. YCWA18, a halophilic phosphate-solubilizing bacterium isolated from Daqiao saltern in China.</title>
        <authorList>
            <person name="Du G.-X."/>
            <person name="Qu L.-Y."/>
        </authorList>
    </citation>
    <scope>NUCLEOTIDE SEQUENCE [LARGE SCALE GENOMIC DNA]</scope>
    <source>
        <strain evidence="1 2">YCWA18</strain>
    </source>
</reference>
<dbReference type="OrthoDB" id="275663at2"/>
<keyword evidence="2" id="KW-1185">Reference proteome</keyword>
<dbReference type="Gene3D" id="1.20.5.2950">
    <property type="match status" value="1"/>
</dbReference>
<sequence length="224" mass="24848">MTTSSPSDSHGIQELIDTLRSEGVEAGRQEATELVAQAHQRAEWLIHQANEEAERIRAQAEEEARTLREAGTQALRLAYRDLCLTARDTFSHQFANELEALIRESLDEPEILAGMITEVARRTPLPEGVKGEALLPEHVVGLDELRDNPQALHEGALPGVLAQVAGRMLERGIVLKSDHDVEAGVRFRLDEGHIQVDLTDRAIADMLLRHLQPRFRALLEGVVA</sequence>
<dbReference type="KEGG" id="kuy:FY550_11545"/>
<dbReference type="Proteomes" id="UP000322553">
    <property type="component" value="Chromosome"/>
</dbReference>
<evidence type="ECO:0000313" key="2">
    <source>
        <dbReference type="Proteomes" id="UP000322553"/>
    </source>
</evidence>
<name>A0A1S1NV12_9GAMM</name>
<dbReference type="STRING" id="657387.BH688_10470"/>
<dbReference type="RefSeq" id="WP_070979207.1">
    <property type="nucleotide sequence ID" value="NZ_CP043420.1"/>
</dbReference>
<proteinExistence type="predicted"/>
<dbReference type="EMBL" id="CP043420">
    <property type="protein sequence ID" value="QEL11709.1"/>
    <property type="molecule type" value="Genomic_DNA"/>
</dbReference>
<dbReference type="AlphaFoldDB" id="A0A1S1NV12"/>
<protein>
    <submittedName>
        <fullName evidence="1">Uncharacterized protein</fullName>
    </submittedName>
</protein>